<name>A0A7X3G594_9BURK</name>
<feature type="signal peptide" evidence="1">
    <location>
        <begin position="1"/>
        <end position="24"/>
    </location>
</feature>
<evidence type="ECO:0000313" key="4">
    <source>
        <dbReference type="Proteomes" id="UP000443353"/>
    </source>
</evidence>
<dbReference type="Proteomes" id="UP000443353">
    <property type="component" value="Unassembled WGS sequence"/>
</dbReference>
<protein>
    <recommendedName>
        <fullName evidence="2">DUF6701 domain-containing protein</fullName>
    </recommendedName>
</protein>
<proteinExistence type="predicted"/>
<dbReference type="Pfam" id="PF20419">
    <property type="entry name" value="DUF6701"/>
    <property type="match status" value="1"/>
</dbReference>
<accession>A0A7X3G594</accession>
<comment type="caution">
    <text evidence="3">The sequence shown here is derived from an EMBL/GenBank/DDBJ whole genome shotgun (WGS) entry which is preliminary data.</text>
</comment>
<dbReference type="EMBL" id="WSES01000009">
    <property type="protein sequence ID" value="MVW63685.1"/>
    <property type="molecule type" value="Genomic_DNA"/>
</dbReference>
<reference evidence="3 4" key="1">
    <citation type="submission" date="2019-12" db="EMBL/GenBank/DDBJ databases">
        <authorList>
            <person name="Li C."/>
            <person name="Zhao J."/>
        </authorList>
    </citation>
    <scope>NUCLEOTIDE SEQUENCE [LARGE SCALE GENOMIC DNA]</scope>
    <source>
        <strain evidence="3 4">NEAU-DD11</strain>
    </source>
</reference>
<feature type="chain" id="PRO_5031365944" description="DUF6701 domain-containing protein" evidence="1">
    <location>
        <begin position="25"/>
        <end position="983"/>
    </location>
</feature>
<evidence type="ECO:0000313" key="3">
    <source>
        <dbReference type="EMBL" id="MVW63685.1"/>
    </source>
</evidence>
<evidence type="ECO:0000256" key="1">
    <source>
        <dbReference type="SAM" id="SignalP"/>
    </source>
</evidence>
<evidence type="ECO:0000259" key="2">
    <source>
        <dbReference type="Pfam" id="PF20419"/>
    </source>
</evidence>
<gene>
    <name evidence="3" type="ORF">GPY61_27535</name>
</gene>
<dbReference type="AlphaFoldDB" id="A0A7X3G594"/>
<keyword evidence="1" id="KW-0732">Signal</keyword>
<feature type="domain" description="DUF6701" evidence="2">
    <location>
        <begin position="392"/>
        <end position="981"/>
    </location>
</feature>
<sequence length="983" mass="99427">MFLRRLYLLLLVLMLSAAGGPASAGNLYTFGGGSPVSNCTLSGAVYTCPSLPLPAGDDSMVIASGYTVKITADTTFGYNHGLTMSGSAVLMSTGDLNIGGVATNNLKITGGTLIAGDVFSVGAQNQTLTANIQAVTANLGTGSTLNLTGSITATGTVNVASHATINGPISGATITTNSPVTLTGDIVATNSFTLASGSTVKGDVTAPVVRLMPSNTSVQGNITARTSLQLGSSDSVTGDVTAGTLTLDSSEATIYGNATIDSGIFNWHGRVTKTIYCSGGTTTGKCDCVQNGSGYDVNTSMGPRCQGNVVALDHFLINYNPAGSVCAPSSVTITACANQACTATYGGGATVTLAPTGQSVAIPTSGSVKAAVSWTQAGTFTLGVSGATTANATTCVRTDTSQAADCKVAVASSAYTMTMSADAAYAEAPSPPQLTMAAVRYDAKQNTCVPLFNNVDRNINFTCAYSNPASGTLPVRLKDIPLNSGQNAAAACDGTGATVKLTFNEEGKASVPLQYADAGEVTVKATDSGAGSPPSANVKATFVPKAFTLALANANVPYVAGKEFTATVTALNAASTPAVTRNFGREQIAESAKLAPVTCQPSNGNGLLAQTPSSILAGVQTLKATWSETGRIDLVASLANGAGYLGTGLLPATAATGSATTGCAGGVGTFSPAYFTFDTDTDWKRTSAFYGGTLAQYYSGEPAIRLTVTARNLQNGVTQNYDTTNARDVVFTGLNADGSALAAGGAFSRSPGYLVTDLAGKAQLRAADFKAGVATWAGSYTFTKLPTAQTRLRVRATEDLPAEQYPASSSALPATAGAEPTLLVRSGRIRLPSRFGPAGTLLRIPVSIEYYTGQMWMVNAEDSTTALPAGIVSTGTAVPGLTLASTLSPAFTGGKADLTLTPNVAAHVSVPFALNLGTTAANTSCYASRGAGMTTSTGAALAFLRSPDASCAAAGSVDPSALATFGVYAPETKRIIHTREVFR</sequence>
<keyword evidence="4" id="KW-1185">Reference proteome</keyword>
<dbReference type="InterPro" id="IPR046524">
    <property type="entry name" value="DUF6701"/>
</dbReference>
<organism evidence="3 4">
    <name type="scientific">Massilia cellulosiltytica</name>
    <dbReference type="NCBI Taxonomy" id="2683234"/>
    <lineage>
        <taxon>Bacteria</taxon>
        <taxon>Pseudomonadati</taxon>
        <taxon>Pseudomonadota</taxon>
        <taxon>Betaproteobacteria</taxon>
        <taxon>Burkholderiales</taxon>
        <taxon>Oxalobacteraceae</taxon>
        <taxon>Telluria group</taxon>
        <taxon>Massilia</taxon>
    </lineage>
</organism>